<dbReference type="CDD" id="cd14014">
    <property type="entry name" value="STKc_PknB_like"/>
    <property type="match status" value="1"/>
</dbReference>
<keyword evidence="9" id="KW-0812">Transmembrane</keyword>
<dbReference type="SUPFAM" id="SSF56112">
    <property type="entry name" value="Protein kinase-like (PK-like)"/>
    <property type="match status" value="1"/>
</dbReference>
<evidence type="ECO:0000256" key="4">
    <source>
        <dbReference type="ARBA" id="ARBA00022741"/>
    </source>
</evidence>
<evidence type="ECO:0000259" key="10">
    <source>
        <dbReference type="PROSITE" id="PS50011"/>
    </source>
</evidence>
<reference evidence="11 12" key="1">
    <citation type="submission" date="2021-01" db="EMBL/GenBank/DDBJ databases">
        <title>Whole genome shotgun sequence of Plantactinospora endophytica NBRC 110450.</title>
        <authorList>
            <person name="Komaki H."/>
            <person name="Tamura T."/>
        </authorList>
    </citation>
    <scope>NUCLEOTIDE SEQUENCE [LARGE SCALE GENOMIC DNA]</scope>
    <source>
        <strain evidence="11 12">NBRC 110450</strain>
    </source>
</reference>
<dbReference type="InterPro" id="IPR000719">
    <property type="entry name" value="Prot_kinase_dom"/>
</dbReference>
<accession>A0ABQ4DTE4</accession>
<dbReference type="EC" id="2.7.11.1" evidence="1"/>
<evidence type="ECO:0000313" key="12">
    <source>
        <dbReference type="Proteomes" id="UP000646749"/>
    </source>
</evidence>
<evidence type="ECO:0000256" key="6">
    <source>
        <dbReference type="ARBA" id="ARBA00022840"/>
    </source>
</evidence>
<dbReference type="Gene3D" id="3.30.200.20">
    <property type="entry name" value="Phosphorylase Kinase, domain 1"/>
    <property type="match status" value="1"/>
</dbReference>
<proteinExistence type="predicted"/>
<dbReference type="EMBL" id="BONW01000002">
    <property type="protein sequence ID" value="GIG85731.1"/>
    <property type="molecule type" value="Genomic_DNA"/>
</dbReference>
<keyword evidence="2" id="KW-0723">Serine/threonine-protein kinase</keyword>
<gene>
    <name evidence="11" type="ORF">Pen02_06670</name>
</gene>
<dbReference type="Gene3D" id="1.10.510.10">
    <property type="entry name" value="Transferase(Phosphotransferase) domain 1"/>
    <property type="match status" value="1"/>
</dbReference>
<sequence>MSSAPPQLIADRYRLVEPLGQGGMGRVWKARDEVLHRDVAIKELVPPPGLTEDERREMRERSLREARAIARLNHANVVRVFDVLRTDGDPWIVMEYIPSRSLQDTLASDGPVSPTRAAEIGLGVLGALKSAHRAGVMHRDVKPGNVLLGDDGRVVLTDFGLATVPGDPNVTRTGLVLGSPAYIAPERARDGTAGPEGDLWSLGATLYAAVEGQSPFARPSAIATLAALATEPPPVSRRAGPLKTVLAGLLRKDPASRINAEVAERLLRRASGRRRNPGMSLLDGVRRPGPNGPREPGEPRTRIVPLPAPRPAPATPPAAAAAFPAAPPAAETTKLPSAPPAAETTKLPAAPPAAETTKLPAATPAEKESVPEPAAAETPTESDSSDSSESRSKPAEPAVVVVPGEAAVSADAAGAKSDPAPTAIQPKAEPGSPEALPAGRAAVPASLDDESRDGRGPLAAVAAGNRRIWLLGGLVVLLLLALVVVVPLTRNGSGEDDQKTDPGAAPTSQPARTPPATTGGAPTPTASASPTGPAATPTGQPGVSLPTGWRMHKDPTNFSVPVPEGWQVSREKTGSAADAVRVWFRDPNGPGQLLIDQTNRPEPDPVADWKSKEGYRRDNTVNYQRVGQIRAVDYWDKCADWDWLETVDGVRIHVRNRGFVTAPDKAYAIRWDTAADEWDENLPNFQLIVDGFKPARD</sequence>
<evidence type="ECO:0000256" key="9">
    <source>
        <dbReference type="SAM" id="Phobius"/>
    </source>
</evidence>
<dbReference type="InterPro" id="IPR011009">
    <property type="entry name" value="Kinase-like_dom_sf"/>
</dbReference>
<organism evidence="11 12">
    <name type="scientific">Plantactinospora endophytica</name>
    <dbReference type="NCBI Taxonomy" id="673535"/>
    <lineage>
        <taxon>Bacteria</taxon>
        <taxon>Bacillati</taxon>
        <taxon>Actinomycetota</taxon>
        <taxon>Actinomycetes</taxon>
        <taxon>Micromonosporales</taxon>
        <taxon>Micromonosporaceae</taxon>
        <taxon>Plantactinospora</taxon>
    </lineage>
</organism>
<keyword evidence="12" id="KW-1185">Reference proteome</keyword>
<keyword evidence="4 7" id="KW-0547">Nucleotide-binding</keyword>
<feature type="compositionally biased region" description="Low complexity" evidence="8">
    <location>
        <begin position="317"/>
        <end position="330"/>
    </location>
</feature>
<feature type="region of interest" description="Disordered" evidence="8">
    <location>
        <begin position="490"/>
        <end position="563"/>
    </location>
</feature>
<feature type="transmembrane region" description="Helical" evidence="9">
    <location>
        <begin position="468"/>
        <end position="489"/>
    </location>
</feature>
<keyword evidence="5" id="KW-0418">Kinase</keyword>
<dbReference type="Pfam" id="PF00069">
    <property type="entry name" value="Pkinase"/>
    <property type="match status" value="1"/>
</dbReference>
<keyword evidence="9" id="KW-1133">Transmembrane helix</keyword>
<dbReference type="InterPro" id="IPR008271">
    <property type="entry name" value="Ser/Thr_kinase_AS"/>
</dbReference>
<feature type="binding site" evidence="7">
    <location>
        <position position="42"/>
    </location>
    <ligand>
        <name>ATP</name>
        <dbReference type="ChEBI" id="CHEBI:30616"/>
    </ligand>
</feature>
<dbReference type="PROSITE" id="PS00108">
    <property type="entry name" value="PROTEIN_KINASE_ST"/>
    <property type="match status" value="1"/>
</dbReference>
<protein>
    <recommendedName>
        <fullName evidence="1">non-specific serine/threonine protein kinase</fullName>
        <ecNumber evidence="1">2.7.11.1</ecNumber>
    </recommendedName>
</protein>
<dbReference type="PROSITE" id="PS50011">
    <property type="entry name" value="PROTEIN_KINASE_DOM"/>
    <property type="match status" value="1"/>
</dbReference>
<dbReference type="PROSITE" id="PS00107">
    <property type="entry name" value="PROTEIN_KINASE_ATP"/>
    <property type="match status" value="1"/>
</dbReference>
<evidence type="ECO:0000256" key="8">
    <source>
        <dbReference type="SAM" id="MobiDB-lite"/>
    </source>
</evidence>
<evidence type="ECO:0000256" key="2">
    <source>
        <dbReference type="ARBA" id="ARBA00022527"/>
    </source>
</evidence>
<feature type="compositionally biased region" description="Low complexity" evidence="8">
    <location>
        <begin position="395"/>
        <end position="415"/>
    </location>
</feature>
<feature type="compositionally biased region" description="Pro residues" evidence="8">
    <location>
        <begin position="306"/>
        <end position="316"/>
    </location>
</feature>
<dbReference type="RefSeq" id="WP_203864415.1">
    <property type="nucleotide sequence ID" value="NZ_BONW01000002.1"/>
</dbReference>
<keyword evidence="9" id="KW-0472">Membrane</keyword>
<feature type="domain" description="Protein kinase" evidence="10">
    <location>
        <begin position="13"/>
        <end position="267"/>
    </location>
</feature>
<dbReference type="InterPro" id="IPR017441">
    <property type="entry name" value="Protein_kinase_ATP_BS"/>
</dbReference>
<dbReference type="SMART" id="SM00220">
    <property type="entry name" value="S_TKc"/>
    <property type="match status" value="1"/>
</dbReference>
<dbReference type="PANTHER" id="PTHR43289">
    <property type="entry name" value="MITOGEN-ACTIVATED PROTEIN KINASE KINASE KINASE 20-RELATED"/>
    <property type="match status" value="1"/>
</dbReference>
<evidence type="ECO:0000313" key="11">
    <source>
        <dbReference type="EMBL" id="GIG85731.1"/>
    </source>
</evidence>
<keyword evidence="6 7" id="KW-0067">ATP-binding</keyword>
<evidence type="ECO:0000256" key="3">
    <source>
        <dbReference type="ARBA" id="ARBA00022679"/>
    </source>
</evidence>
<keyword evidence="3" id="KW-0808">Transferase</keyword>
<evidence type="ECO:0000256" key="5">
    <source>
        <dbReference type="ARBA" id="ARBA00022777"/>
    </source>
</evidence>
<name>A0ABQ4DTE4_9ACTN</name>
<comment type="caution">
    <text evidence="11">The sequence shown here is derived from an EMBL/GenBank/DDBJ whole genome shotgun (WGS) entry which is preliminary data.</text>
</comment>
<evidence type="ECO:0000256" key="1">
    <source>
        <dbReference type="ARBA" id="ARBA00012513"/>
    </source>
</evidence>
<dbReference type="Proteomes" id="UP000646749">
    <property type="component" value="Unassembled WGS sequence"/>
</dbReference>
<feature type="compositionally biased region" description="Low complexity" evidence="8">
    <location>
        <begin position="510"/>
        <end position="539"/>
    </location>
</feature>
<dbReference type="PANTHER" id="PTHR43289:SF6">
    <property type="entry name" value="SERINE_THREONINE-PROTEIN KINASE NEKL-3"/>
    <property type="match status" value="1"/>
</dbReference>
<evidence type="ECO:0000256" key="7">
    <source>
        <dbReference type="PROSITE-ProRule" id="PRU10141"/>
    </source>
</evidence>
<feature type="region of interest" description="Disordered" evidence="8">
    <location>
        <begin position="269"/>
        <end position="454"/>
    </location>
</feature>